<evidence type="ECO:0000256" key="4">
    <source>
        <dbReference type="ARBA" id="ARBA00022679"/>
    </source>
</evidence>
<comment type="caution">
    <text evidence="9">The sequence shown here is derived from an EMBL/GenBank/DDBJ whole genome shotgun (WGS) entry which is preliminary data.</text>
</comment>
<proteinExistence type="predicted"/>
<dbReference type="EMBL" id="JAMPKK010000018">
    <property type="protein sequence ID" value="MEP0864838.1"/>
    <property type="molecule type" value="Genomic_DNA"/>
</dbReference>
<evidence type="ECO:0000313" key="9">
    <source>
        <dbReference type="EMBL" id="MEP0864838.1"/>
    </source>
</evidence>
<reference evidence="9 10" key="1">
    <citation type="submission" date="2022-04" db="EMBL/GenBank/DDBJ databases">
        <title>Positive selection, recombination, and allopatry shape intraspecific diversity of widespread and dominant cyanobacteria.</title>
        <authorList>
            <person name="Wei J."/>
            <person name="Shu W."/>
            <person name="Hu C."/>
        </authorList>
    </citation>
    <scope>NUCLEOTIDE SEQUENCE [LARGE SCALE GENOMIC DNA]</scope>
    <source>
        <strain evidence="9 10">GB2-A5</strain>
    </source>
</reference>
<feature type="transmembrane region" description="Helical" evidence="8">
    <location>
        <begin position="336"/>
        <end position="357"/>
    </location>
</feature>
<feature type="transmembrane region" description="Helical" evidence="8">
    <location>
        <begin position="16"/>
        <end position="36"/>
    </location>
</feature>
<keyword evidence="5 8" id="KW-0812">Transmembrane</keyword>
<evidence type="ECO:0000256" key="3">
    <source>
        <dbReference type="ARBA" id="ARBA00022676"/>
    </source>
</evidence>
<keyword evidence="6 8" id="KW-1133">Transmembrane helix</keyword>
<feature type="transmembrane region" description="Helical" evidence="8">
    <location>
        <begin position="178"/>
        <end position="196"/>
    </location>
</feature>
<feature type="transmembrane region" description="Helical" evidence="8">
    <location>
        <begin position="456"/>
        <end position="477"/>
    </location>
</feature>
<accession>A0ABV0JN73</accession>
<evidence type="ECO:0000256" key="6">
    <source>
        <dbReference type="ARBA" id="ARBA00022989"/>
    </source>
</evidence>
<dbReference type="RefSeq" id="WP_190425503.1">
    <property type="nucleotide sequence ID" value="NZ_JAMPKK010000018.1"/>
</dbReference>
<gene>
    <name evidence="9" type="ORF">NDI37_10190</name>
</gene>
<name>A0ABV0JN73_9CYAN</name>
<feature type="transmembrane region" description="Helical" evidence="8">
    <location>
        <begin position="363"/>
        <end position="385"/>
    </location>
</feature>
<evidence type="ECO:0000256" key="5">
    <source>
        <dbReference type="ARBA" id="ARBA00022692"/>
    </source>
</evidence>
<feature type="transmembrane region" description="Helical" evidence="8">
    <location>
        <begin position="153"/>
        <end position="172"/>
    </location>
</feature>
<evidence type="ECO:0000256" key="1">
    <source>
        <dbReference type="ARBA" id="ARBA00004651"/>
    </source>
</evidence>
<comment type="subcellular location">
    <subcellularLocation>
        <location evidence="1">Cell membrane</location>
        <topology evidence="1">Multi-pass membrane protein</topology>
    </subcellularLocation>
</comment>
<evidence type="ECO:0000313" key="10">
    <source>
        <dbReference type="Proteomes" id="UP001442494"/>
    </source>
</evidence>
<dbReference type="InterPro" id="IPR050297">
    <property type="entry name" value="LipidA_mod_glycosyltrf_83"/>
</dbReference>
<feature type="transmembrane region" description="Helical" evidence="8">
    <location>
        <begin position="431"/>
        <end position="449"/>
    </location>
</feature>
<keyword evidence="7 8" id="KW-0472">Membrane</keyword>
<keyword evidence="3" id="KW-0328">Glycosyltransferase</keyword>
<evidence type="ECO:0000256" key="2">
    <source>
        <dbReference type="ARBA" id="ARBA00022475"/>
    </source>
</evidence>
<feature type="transmembrane region" description="Helical" evidence="8">
    <location>
        <begin position="124"/>
        <end position="144"/>
    </location>
</feature>
<keyword evidence="4" id="KW-0808">Transferase</keyword>
<keyword evidence="10" id="KW-1185">Reference proteome</keyword>
<feature type="transmembrane region" description="Helical" evidence="8">
    <location>
        <begin position="294"/>
        <end position="315"/>
    </location>
</feature>
<dbReference type="Proteomes" id="UP001442494">
    <property type="component" value="Unassembled WGS sequence"/>
</dbReference>
<protein>
    <submittedName>
        <fullName evidence="9">Glycosyltransferase</fullName>
    </submittedName>
</protein>
<dbReference type="PANTHER" id="PTHR33908">
    <property type="entry name" value="MANNOSYLTRANSFERASE YKCB-RELATED"/>
    <property type="match status" value="1"/>
</dbReference>
<keyword evidence="2" id="KW-1003">Cell membrane</keyword>
<feature type="transmembrane region" description="Helical" evidence="8">
    <location>
        <begin position="208"/>
        <end position="241"/>
    </location>
</feature>
<feature type="transmembrane region" description="Helical" evidence="8">
    <location>
        <begin position="397"/>
        <end position="419"/>
    </location>
</feature>
<organism evidence="9 10">
    <name type="scientific">Funiculus sociatus GB2-A5</name>
    <dbReference type="NCBI Taxonomy" id="2933946"/>
    <lineage>
        <taxon>Bacteria</taxon>
        <taxon>Bacillati</taxon>
        <taxon>Cyanobacteriota</taxon>
        <taxon>Cyanophyceae</taxon>
        <taxon>Coleofasciculales</taxon>
        <taxon>Coleofasciculaceae</taxon>
        <taxon>Funiculus</taxon>
    </lineage>
</organism>
<dbReference type="PANTHER" id="PTHR33908:SF11">
    <property type="entry name" value="MEMBRANE PROTEIN"/>
    <property type="match status" value="1"/>
</dbReference>
<sequence length="596" mass="65737">MSSNSKLKIQNSKFPLLLLVVWIGIGTGLRLMNLALKSPWTDEFSTLTFSLGNSFTGVPLDQAIALDTLLQPLIPSPAAGIGDVIHHLLTESNHPPLYFVLTHLWLQLFPPPVNGEIEGLVSLWGARSLAALLGVASIPAVYALARFAFRSQLVGQMAAAMMAVSPYGIFLAQEARHYTLAMLWVIASLGGLVVAVRHIQRQKPLPIWLVLVWVGVNTLGIASHYFFALTLCAEAVALIAIVWGGMNRISVSEAMRVRALGAKNAKETEEEETDAVENVKQASLEKGDLFTPRFLLPLVAVAAGTLAGGLVWVPVFLQNSYGGKLTEWIQGDRVGLAWLSPVFQAIAAWITMISLLPVEASQLPLVIASVVVMVIFFFWALPILYRGLKVQRQRHQNTWLFEVFVWSAIALFFVFTYFLGIDLTRGARYNFVYFPAVIVVVGASLAACWENKGKTAVVLIWLMGLLSGITVVSNLGYQKYYRPDLLAPIIQQNSQAPVLIATTRKTHVQNGEMMGIAWEFKRQGLPQNPQFLLAHQDKNPKTSTIALQKTLATLPRPLDLWLVNFHAPIELNGCVQNPLSSLAVDGYDYKLYRCEK</sequence>
<evidence type="ECO:0000256" key="7">
    <source>
        <dbReference type="ARBA" id="ARBA00023136"/>
    </source>
</evidence>
<evidence type="ECO:0000256" key="8">
    <source>
        <dbReference type="SAM" id="Phobius"/>
    </source>
</evidence>